<organism evidence="2 3">
    <name type="scientific">Brassica napus</name>
    <name type="common">Rape</name>
    <dbReference type="NCBI Taxonomy" id="3708"/>
    <lineage>
        <taxon>Eukaryota</taxon>
        <taxon>Viridiplantae</taxon>
        <taxon>Streptophyta</taxon>
        <taxon>Embryophyta</taxon>
        <taxon>Tracheophyta</taxon>
        <taxon>Spermatophyta</taxon>
        <taxon>Magnoliopsida</taxon>
        <taxon>eudicotyledons</taxon>
        <taxon>Gunneridae</taxon>
        <taxon>Pentapetalae</taxon>
        <taxon>rosids</taxon>
        <taxon>malvids</taxon>
        <taxon>Brassicales</taxon>
        <taxon>Brassicaceae</taxon>
        <taxon>Brassiceae</taxon>
        <taxon>Brassica</taxon>
    </lineage>
</organism>
<feature type="transmembrane region" description="Helical" evidence="1">
    <location>
        <begin position="56"/>
        <end position="76"/>
    </location>
</feature>
<evidence type="ECO:0000313" key="3">
    <source>
        <dbReference type="Proteomes" id="UP000824890"/>
    </source>
</evidence>
<sequence length="116" mass="12635">MSSNLTAESSTVNTFDIRGIPAKCVCGTATTIFTADTVKNPGRPFYRCLTRRKIHYFPSSISLVVHVWLVPISLTLVAVSTLVVVLILVAVLTLVAGFVVMMMHETVPGLVVMMMH</sequence>
<accession>A0ABQ7Y5M0</accession>
<evidence type="ECO:0000256" key="1">
    <source>
        <dbReference type="SAM" id="Phobius"/>
    </source>
</evidence>
<keyword evidence="1" id="KW-0812">Transmembrane</keyword>
<keyword evidence="3" id="KW-1185">Reference proteome</keyword>
<gene>
    <name evidence="2" type="ORF">HID58_080703</name>
</gene>
<name>A0ABQ7Y5M0_BRANA</name>
<comment type="caution">
    <text evidence="2">The sequence shown here is derived from an EMBL/GenBank/DDBJ whole genome shotgun (WGS) entry which is preliminary data.</text>
</comment>
<reference evidence="2 3" key="1">
    <citation type="submission" date="2021-05" db="EMBL/GenBank/DDBJ databases">
        <title>Genome Assembly of Synthetic Allotetraploid Brassica napus Reveals Homoeologous Exchanges between Subgenomes.</title>
        <authorList>
            <person name="Davis J.T."/>
        </authorList>
    </citation>
    <scope>NUCLEOTIDE SEQUENCE [LARGE SCALE GENOMIC DNA]</scope>
    <source>
        <strain evidence="3">cv. Da-Ae</strain>
        <tissue evidence="2">Seedling</tissue>
    </source>
</reference>
<evidence type="ECO:0008006" key="4">
    <source>
        <dbReference type="Google" id="ProtNLM"/>
    </source>
</evidence>
<dbReference type="Proteomes" id="UP000824890">
    <property type="component" value="Unassembled WGS sequence"/>
</dbReference>
<dbReference type="EMBL" id="JAGKQM010000018">
    <property type="protein sequence ID" value="KAH0863492.1"/>
    <property type="molecule type" value="Genomic_DNA"/>
</dbReference>
<keyword evidence="1" id="KW-1133">Transmembrane helix</keyword>
<proteinExistence type="predicted"/>
<evidence type="ECO:0000313" key="2">
    <source>
        <dbReference type="EMBL" id="KAH0863492.1"/>
    </source>
</evidence>
<keyword evidence="1" id="KW-0472">Membrane</keyword>
<feature type="transmembrane region" description="Helical" evidence="1">
    <location>
        <begin position="82"/>
        <end position="103"/>
    </location>
</feature>
<protein>
    <recommendedName>
        <fullName evidence="4">Zinc finger GRF-type domain-containing protein</fullName>
    </recommendedName>
</protein>